<evidence type="ECO:0000256" key="1">
    <source>
        <dbReference type="ARBA" id="ARBA00006432"/>
    </source>
</evidence>
<feature type="domain" description="AMP-dependent synthetase/ligase" evidence="4">
    <location>
        <begin position="59"/>
        <end position="377"/>
    </location>
</feature>
<evidence type="ECO:0000256" key="2">
    <source>
        <dbReference type="ARBA" id="ARBA00022598"/>
    </source>
</evidence>
<keyword evidence="7" id="KW-1185">Reference proteome</keyword>
<comment type="caution">
    <text evidence="6">The sequence shown here is derived from an EMBL/GenBank/DDBJ whole genome shotgun (WGS) entry which is preliminary data.</text>
</comment>
<dbReference type="GO" id="GO:0006631">
    <property type="term" value="P:fatty acid metabolic process"/>
    <property type="evidence" value="ECO:0007669"/>
    <property type="project" value="TreeGrafter"/>
</dbReference>
<keyword evidence="3" id="KW-0812">Transmembrane</keyword>
<evidence type="ECO:0000256" key="3">
    <source>
        <dbReference type="SAM" id="Phobius"/>
    </source>
</evidence>
<dbReference type="Pfam" id="PF13193">
    <property type="entry name" value="AMP-binding_C"/>
    <property type="match status" value="1"/>
</dbReference>
<dbReference type="Pfam" id="PF00501">
    <property type="entry name" value="AMP-binding"/>
    <property type="match status" value="1"/>
</dbReference>
<dbReference type="PANTHER" id="PTHR43201:SF5">
    <property type="entry name" value="MEDIUM-CHAIN ACYL-COA LIGASE ACSF2, MITOCHONDRIAL"/>
    <property type="match status" value="1"/>
</dbReference>
<feature type="transmembrane region" description="Helical" evidence="3">
    <location>
        <begin position="97"/>
        <end position="117"/>
    </location>
</feature>
<dbReference type="EMBL" id="BMML01000025">
    <property type="protein sequence ID" value="GGN36807.1"/>
    <property type="molecule type" value="Genomic_DNA"/>
</dbReference>
<dbReference type="PANTHER" id="PTHR43201">
    <property type="entry name" value="ACYL-COA SYNTHETASE"/>
    <property type="match status" value="1"/>
</dbReference>
<dbReference type="GO" id="GO:0031956">
    <property type="term" value="F:medium-chain fatty acid-CoA ligase activity"/>
    <property type="evidence" value="ECO:0007669"/>
    <property type="project" value="TreeGrafter"/>
</dbReference>
<dbReference type="InterPro" id="IPR042099">
    <property type="entry name" value="ANL_N_sf"/>
</dbReference>
<reference evidence="6" key="1">
    <citation type="journal article" date="2014" name="Int. J. Syst. Evol. Microbiol.">
        <title>Complete genome sequence of Corynebacterium casei LMG S-19264T (=DSM 44701T), isolated from a smear-ripened cheese.</title>
        <authorList>
            <consortium name="US DOE Joint Genome Institute (JGI-PGF)"/>
            <person name="Walter F."/>
            <person name="Albersmeier A."/>
            <person name="Kalinowski J."/>
            <person name="Ruckert C."/>
        </authorList>
    </citation>
    <scope>NUCLEOTIDE SEQUENCE</scope>
    <source>
        <strain evidence="6">CGMCC 4.7110</strain>
    </source>
</reference>
<proteinExistence type="inferred from homology"/>
<name>A0A917XMD2_9ACTN</name>
<accession>A0A917XMD2</accession>
<keyword evidence="3" id="KW-1133">Transmembrane helix</keyword>
<organism evidence="6 7">
    <name type="scientific">Streptomyces fuscichromogenes</name>
    <dbReference type="NCBI Taxonomy" id="1324013"/>
    <lineage>
        <taxon>Bacteria</taxon>
        <taxon>Bacillati</taxon>
        <taxon>Actinomycetota</taxon>
        <taxon>Actinomycetes</taxon>
        <taxon>Kitasatosporales</taxon>
        <taxon>Streptomycetaceae</taxon>
        <taxon>Streptomyces</taxon>
    </lineage>
</organism>
<protein>
    <submittedName>
        <fullName evidence="6">Long-chain-fatty-acid--CoA ligase</fullName>
    </submittedName>
</protein>
<comment type="similarity">
    <text evidence="1">Belongs to the ATP-dependent AMP-binding enzyme family.</text>
</comment>
<feature type="domain" description="AMP-binding enzyme C-terminal" evidence="5">
    <location>
        <begin position="428"/>
        <end position="505"/>
    </location>
</feature>
<dbReference type="InterPro" id="IPR000873">
    <property type="entry name" value="AMP-dep_synth/lig_dom"/>
</dbReference>
<dbReference type="Gene3D" id="3.30.300.30">
    <property type="match status" value="1"/>
</dbReference>
<gene>
    <name evidence="6" type="ORF">GCM10011578_080420</name>
</gene>
<dbReference type="RefSeq" id="WP_229713641.1">
    <property type="nucleotide sequence ID" value="NZ_BMML01000025.1"/>
</dbReference>
<keyword evidence="3" id="KW-0472">Membrane</keyword>
<dbReference type="Proteomes" id="UP000653411">
    <property type="component" value="Unassembled WGS sequence"/>
</dbReference>
<dbReference type="SUPFAM" id="SSF56801">
    <property type="entry name" value="Acetyl-CoA synthetase-like"/>
    <property type="match status" value="1"/>
</dbReference>
<dbReference type="Gene3D" id="3.40.50.12780">
    <property type="entry name" value="N-terminal domain of ligase-like"/>
    <property type="match status" value="1"/>
</dbReference>
<evidence type="ECO:0000259" key="4">
    <source>
        <dbReference type="Pfam" id="PF00501"/>
    </source>
</evidence>
<evidence type="ECO:0000313" key="7">
    <source>
        <dbReference type="Proteomes" id="UP000653411"/>
    </source>
</evidence>
<sequence>MTTTSPGALRQLPPGLSARYEAEGWWTGETLGELLTAGLAAAGGVEFRVHSEVRPWAGTFADVERVARRLAAGLRARGVGPGDAVAMQLPNWMEAAAVFWACAFLGAVVVPVVHFYGPREVGYILGATRPKAFFAAGRFGRSEFRPELCKDVPVLGVVGRDFGALLADEPLAGVVPADPGAPALIAFTSGTTRDPKGVIHSHRTLGYETRQLAASYPPDRGRQFTVAPVGHFIGMINAFLIPVLDGTPVNLGDTWNPAQALALMRAEGLAVGGGATYYMTSLLDHPDCTPEHIAHLRYAGLGGASVASAVTTRLESLGIGVFRAYGSTEHPSVTCTPYDGPAAKRLHTDGLPLPGVELRLAEDGEILTRGPDLCLGYTEPALTAAAFDADGWYRTGDIGVLDADGYLTVTDRKSDVIIRGGENISALEVEDVLLGLPGVAEAAVVAVPDARLGERAAAVLRMRPGWSVPVLAEVRVHFQRSGLARQKWPEEIRAVDDFPRTPSGKVKKFELRRNIATSAQ</sequence>
<evidence type="ECO:0000313" key="6">
    <source>
        <dbReference type="EMBL" id="GGN36807.1"/>
    </source>
</evidence>
<dbReference type="InterPro" id="IPR045851">
    <property type="entry name" value="AMP-bd_C_sf"/>
</dbReference>
<evidence type="ECO:0000259" key="5">
    <source>
        <dbReference type="Pfam" id="PF13193"/>
    </source>
</evidence>
<keyword evidence="2 6" id="KW-0436">Ligase</keyword>
<dbReference type="InterPro" id="IPR025110">
    <property type="entry name" value="AMP-bd_C"/>
</dbReference>
<reference evidence="6" key="2">
    <citation type="submission" date="2020-09" db="EMBL/GenBank/DDBJ databases">
        <authorList>
            <person name="Sun Q."/>
            <person name="Zhou Y."/>
        </authorList>
    </citation>
    <scope>NUCLEOTIDE SEQUENCE</scope>
    <source>
        <strain evidence="6">CGMCC 4.7110</strain>
    </source>
</reference>
<dbReference type="AlphaFoldDB" id="A0A917XMD2"/>